<sequence length="359" mass="39884">MSKNLEIPSVLACERKLDPSDAIFHAGHWNDREDASRWAPIPIRSKCLRGTISNRLKTKDQDPAKLDADIEKPNLQTVDVATLPTNADTLRVQFTLRVLAGAGTPSVCNKVEYQKKLVQTVQIYREKEGFTELAKRYAANLANGRFLWRNRIGAENVQVKVALLKDGEPEQSRFFDALSLDLRKLDSINDDAVQSLGTVIADGLTGNKRHVLLQVTAFARVGAGQEVFPSQELVLNNDKSKNKNKVKQGKTLYAVAGVAAIHSQKIGNALRTIDTWYEDADEWGPIAVEPYGAVTTRSMAHRQPKRKLDFYTLLDNWLLNGKEPSVEQQHYVMAVLIRGGVFGEAESKKTSDEASDDAS</sequence>
<dbReference type="EMBL" id="QZCW01000003">
    <property type="protein sequence ID" value="MCW5323008.1"/>
    <property type="molecule type" value="Genomic_DNA"/>
</dbReference>
<evidence type="ECO:0000313" key="2">
    <source>
        <dbReference type="Proteomes" id="UP001208935"/>
    </source>
</evidence>
<dbReference type="NCBIfam" id="TIGR02566">
    <property type="entry name" value="cas_Csy3"/>
    <property type="match status" value="1"/>
</dbReference>
<gene>
    <name evidence="1" type="primary">csy3</name>
    <name evidence="1" type="ORF">D5039_18225</name>
</gene>
<dbReference type="InterPro" id="IPR013399">
    <property type="entry name" value="CRISPR-assoc_prot_Csy3"/>
</dbReference>
<dbReference type="Proteomes" id="UP001208935">
    <property type="component" value="Unassembled WGS sequence"/>
</dbReference>
<keyword evidence="2" id="KW-1185">Reference proteome</keyword>
<dbReference type="RefSeq" id="WP_265283042.1">
    <property type="nucleotide sequence ID" value="NZ_QZCW01000003.1"/>
</dbReference>
<name>A0ABT3KXF0_9BURK</name>
<evidence type="ECO:0000313" key="1">
    <source>
        <dbReference type="EMBL" id="MCW5323008.1"/>
    </source>
</evidence>
<proteinExistence type="predicted"/>
<protein>
    <submittedName>
        <fullName evidence="1">Type I-F CRISPR-associated protein Csy3</fullName>
    </submittedName>
</protein>
<accession>A0ABT3KXF0</accession>
<organism evidence="1 2">
    <name type="scientific">Verminephrobacter aporrectodeae subsp. tuberculatae</name>
    <dbReference type="NCBI Taxonomy" id="1110392"/>
    <lineage>
        <taxon>Bacteria</taxon>
        <taxon>Pseudomonadati</taxon>
        <taxon>Pseudomonadota</taxon>
        <taxon>Betaproteobacteria</taxon>
        <taxon>Burkholderiales</taxon>
        <taxon>Comamonadaceae</taxon>
        <taxon>Verminephrobacter</taxon>
    </lineage>
</organism>
<dbReference type="CDD" id="cd09737">
    <property type="entry name" value="Csy3_I-F"/>
    <property type="match status" value="1"/>
</dbReference>
<comment type="caution">
    <text evidence="1">The sequence shown here is derived from an EMBL/GenBank/DDBJ whole genome shotgun (WGS) entry which is preliminary data.</text>
</comment>
<dbReference type="Pfam" id="PF09615">
    <property type="entry name" value="Cas_Csy3"/>
    <property type="match status" value="1"/>
</dbReference>
<reference evidence="2" key="1">
    <citation type="submission" date="2023-07" db="EMBL/GenBank/DDBJ databases">
        <title>Verminephrobacter genomes.</title>
        <authorList>
            <person name="Lund M.B."/>
        </authorList>
    </citation>
    <scope>NUCLEOTIDE SEQUENCE [LARGE SCALE GENOMIC DNA]</scope>
    <source>
        <strain evidence="2">AtM5-05</strain>
    </source>
</reference>